<dbReference type="RefSeq" id="WP_226385167.1">
    <property type="nucleotide sequence ID" value="NZ_JADCKA010000005.1"/>
</dbReference>
<comment type="caution">
    <text evidence="2">The sequence shown here is derived from an EMBL/GenBank/DDBJ whole genome shotgun (WGS) entry which is preliminary data.</text>
</comment>
<gene>
    <name evidence="2" type="ORF">INF20_04385</name>
</gene>
<evidence type="ECO:0000313" key="3">
    <source>
        <dbReference type="Proteomes" id="UP001516588"/>
    </source>
</evidence>
<protein>
    <submittedName>
        <fullName evidence="2">Uncharacterized protein</fullName>
    </submittedName>
</protein>
<reference evidence="2 3" key="1">
    <citation type="submission" date="2020-10" db="EMBL/GenBank/DDBJ databases">
        <title>ChiBAC.</title>
        <authorList>
            <person name="Zenner C."/>
            <person name="Hitch T.C.A."/>
            <person name="Clavel T."/>
        </authorList>
    </citation>
    <scope>NUCLEOTIDE SEQUENCE [LARGE SCALE GENOMIC DNA]</scope>
    <source>
        <strain evidence="2 3">DSM 108706</strain>
    </source>
</reference>
<name>A0ABR9QXB8_9FIRM</name>
<keyword evidence="3" id="KW-1185">Reference proteome</keyword>
<proteinExistence type="predicted"/>
<feature type="compositionally biased region" description="Acidic residues" evidence="1">
    <location>
        <begin position="47"/>
        <end position="66"/>
    </location>
</feature>
<dbReference type="EMBL" id="JADCKA010000005">
    <property type="protein sequence ID" value="MBE5035520.1"/>
    <property type="molecule type" value="Genomic_DNA"/>
</dbReference>
<organism evidence="2 3">
    <name type="scientific">Gallibacter intestinalis</name>
    <dbReference type="NCBI Taxonomy" id="2779356"/>
    <lineage>
        <taxon>Bacteria</taxon>
        <taxon>Bacillati</taxon>
        <taxon>Bacillota</taxon>
        <taxon>Clostridia</taxon>
        <taxon>Eubacteriales</taxon>
        <taxon>Eubacteriaceae</taxon>
        <taxon>Gallibacter</taxon>
    </lineage>
</organism>
<evidence type="ECO:0000256" key="1">
    <source>
        <dbReference type="SAM" id="MobiDB-lite"/>
    </source>
</evidence>
<sequence>MNDKKENLEMKKTFYDIDEAEEFDPAFEYFDFGDEYDDFSIEEDAEDEAYDEEFEYKEEDTDSDSEEEKKNDIFEIFDKAKCGVRNRDLRVTYIHGDIKTDKLKCIYDKYDIRNTYRVTNYNVDRGLAFKNYKDQKVIIFDNFNGQIPAKDILCYLQGTPLMLPSVGEDKLARYNRIFVVSYIPLSMQYVKMEFDYLDKTDDCFRDLFDDCLYVDAMGKVTASFGSLD</sequence>
<accession>A0ABR9QXB8</accession>
<feature type="region of interest" description="Disordered" evidence="1">
    <location>
        <begin position="47"/>
        <end position="68"/>
    </location>
</feature>
<evidence type="ECO:0000313" key="2">
    <source>
        <dbReference type="EMBL" id="MBE5035520.1"/>
    </source>
</evidence>
<dbReference type="Proteomes" id="UP001516588">
    <property type="component" value="Unassembled WGS sequence"/>
</dbReference>